<evidence type="ECO:0000256" key="1">
    <source>
        <dbReference type="ARBA" id="ARBA00009820"/>
    </source>
</evidence>
<gene>
    <name evidence="2" type="ORF">HNQ39_000194</name>
</gene>
<dbReference type="Pfam" id="PF07676">
    <property type="entry name" value="PD40"/>
    <property type="match status" value="3"/>
</dbReference>
<evidence type="ECO:0000313" key="3">
    <source>
        <dbReference type="Proteomes" id="UP000520814"/>
    </source>
</evidence>
<proteinExistence type="inferred from homology"/>
<dbReference type="RefSeq" id="WP_184192020.1">
    <property type="nucleotide sequence ID" value="NZ_JACHGW010000001.1"/>
</dbReference>
<dbReference type="Proteomes" id="UP000520814">
    <property type="component" value="Unassembled WGS sequence"/>
</dbReference>
<dbReference type="PANTHER" id="PTHR36842">
    <property type="entry name" value="PROTEIN TOLB HOMOLOG"/>
    <property type="match status" value="1"/>
</dbReference>
<sequence length="431" mass="47432">MPQRRAAAYRDTSTPSQNGKWLLYEERIVNGEGRHPTRWLLVRGDSSEKLHFLKSPEDVTLCYHVASTNQRIDVAKYITGNKERYKVRIEEVLLKTKRMISLAATCILGGGLLVPAMAQVPPPSDPVRDIGRMLNEWSIAFLGPDPRGGSRNYVIRSMRSDGTAAVDLFGTRISLTNEGYTGIDYALTPDGNTVVYSAFDGTYVQTAGRARTRIMPTLISNINVSPDGRKLVYTRTAASFDMDIYVCNIDGTGERQLTSGGTLSETKPCWSPDGRKILYSQSNLSSVFTKLMIMEADGSGKHAITEDSFTVHDRINFSSGKWSPDGSKIVAIGYTTIGTMASYQIYTLNADGTSPRQLTTEALLHANPCWSPDGRKILYVKQMGGASTAKTDIFLMDADGTHQINLTNTPSISEESPKWKAPIVPLGRLVR</sequence>
<comment type="similarity">
    <text evidence="1">Belongs to the TolB family.</text>
</comment>
<comment type="caution">
    <text evidence="2">The sequence shown here is derived from an EMBL/GenBank/DDBJ whole genome shotgun (WGS) entry which is preliminary data.</text>
</comment>
<reference evidence="2 3" key="1">
    <citation type="submission" date="2020-08" db="EMBL/GenBank/DDBJ databases">
        <title>Genomic Encyclopedia of Type Strains, Phase IV (KMG-IV): sequencing the most valuable type-strain genomes for metagenomic binning, comparative biology and taxonomic classification.</title>
        <authorList>
            <person name="Goeker M."/>
        </authorList>
    </citation>
    <scope>NUCLEOTIDE SEQUENCE [LARGE SCALE GENOMIC DNA]</scope>
    <source>
        <strain evidence="2 3">DSM 23562</strain>
    </source>
</reference>
<dbReference type="Gene3D" id="2.120.10.30">
    <property type="entry name" value="TolB, C-terminal domain"/>
    <property type="match status" value="2"/>
</dbReference>
<protein>
    <submittedName>
        <fullName evidence="2">Uncharacterized protein</fullName>
    </submittedName>
</protein>
<dbReference type="InterPro" id="IPR011659">
    <property type="entry name" value="WD40"/>
</dbReference>
<dbReference type="InterPro" id="IPR011042">
    <property type="entry name" value="6-blade_b-propeller_TolB-like"/>
</dbReference>
<dbReference type="EMBL" id="JACHGW010000001">
    <property type="protein sequence ID" value="MBB6048432.1"/>
    <property type="molecule type" value="Genomic_DNA"/>
</dbReference>
<dbReference type="PANTHER" id="PTHR36842:SF1">
    <property type="entry name" value="PROTEIN TOLB"/>
    <property type="match status" value="1"/>
</dbReference>
<dbReference type="AlphaFoldDB" id="A0A7W9SKR8"/>
<dbReference type="SUPFAM" id="SSF69304">
    <property type="entry name" value="Tricorn protease N-terminal domain"/>
    <property type="match status" value="1"/>
</dbReference>
<keyword evidence="3" id="KW-1185">Reference proteome</keyword>
<evidence type="ECO:0000313" key="2">
    <source>
        <dbReference type="EMBL" id="MBB6048432.1"/>
    </source>
</evidence>
<organism evidence="2 3">
    <name type="scientific">Armatimonas rosea</name>
    <dbReference type="NCBI Taxonomy" id="685828"/>
    <lineage>
        <taxon>Bacteria</taxon>
        <taxon>Bacillati</taxon>
        <taxon>Armatimonadota</taxon>
        <taxon>Armatimonadia</taxon>
        <taxon>Armatimonadales</taxon>
        <taxon>Armatimonadaceae</taxon>
        <taxon>Armatimonas</taxon>
    </lineage>
</organism>
<name>A0A7W9SKR8_ARMRO</name>
<accession>A0A7W9SKR8</accession>